<keyword evidence="2 7" id="KW-0820">tRNA-binding</keyword>
<evidence type="ECO:0000256" key="1">
    <source>
        <dbReference type="ARBA" id="ARBA00013260"/>
    </source>
</evidence>
<dbReference type="EC" id="3.1.1.29" evidence="1 7"/>
<dbReference type="InterPro" id="IPR001328">
    <property type="entry name" value="Pept_tRNA_hydro"/>
</dbReference>
<dbReference type="NCBIfam" id="TIGR00447">
    <property type="entry name" value="pth"/>
    <property type="match status" value="1"/>
</dbReference>
<dbReference type="PROSITE" id="PS01195">
    <property type="entry name" value="PEPT_TRNA_HYDROL_1"/>
    <property type="match status" value="1"/>
</dbReference>
<evidence type="ECO:0000256" key="5">
    <source>
        <dbReference type="ARBA" id="ARBA00038063"/>
    </source>
</evidence>
<protein>
    <recommendedName>
        <fullName evidence="6 7">Peptidyl-tRNA hydrolase</fullName>
        <shortName evidence="7">Pth</shortName>
        <ecNumber evidence="1 7">3.1.1.29</ecNumber>
    </recommendedName>
</protein>
<dbReference type="GO" id="GO:0004045">
    <property type="term" value="F:peptidyl-tRNA hydrolase activity"/>
    <property type="evidence" value="ECO:0007669"/>
    <property type="project" value="UniProtKB-UniRule"/>
</dbReference>
<comment type="caution">
    <text evidence="7">Lacks conserved residue(s) required for the propagation of feature annotation.</text>
</comment>
<dbReference type="InterPro" id="IPR036416">
    <property type="entry name" value="Pept_tRNA_hydro_sf"/>
</dbReference>
<dbReference type="GO" id="GO:0000049">
    <property type="term" value="F:tRNA binding"/>
    <property type="evidence" value="ECO:0007669"/>
    <property type="project" value="UniProtKB-UniRule"/>
</dbReference>
<comment type="subunit">
    <text evidence="7">Monomer.</text>
</comment>
<comment type="caution">
    <text evidence="11">The sequence shown here is derived from an EMBL/GenBank/DDBJ whole genome shotgun (WGS) entry which is preliminary data.</text>
</comment>
<feature type="compositionally biased region" description="Basic residues" evidence="10">
    <location>
        <begin position="1"/>
        <end position="43"/>
    </location>
</feature>
<evidence type="ECO:0000313" key="12">
    <source>
        <dbReference type="Proteomes" id="UP000233654"/>
    </source>
</evidence>
<evidence type="ECO:0000256" key="8">
    <source>
        <dbReference type="RuleBase" id="RU000673"/>
    </source>
</evidence>
<dbReference type="GO" id="GO:0006515">
    <property type="term" value="P:protein quality control for misfolded or incompletely synthesized proteins"/>
    <property type="evidence" value="ECO:0007669"/>
    <property type="project" value="UniProtKB-UniRule"/>
</dbReference>
<feature type="site" description="Discriminates between blocked and unblocked aminoacyl-tRNA" evidence="7">
    <location>
        <position position="67"/>
    </location>
</feature>
<feature type="binding site" evidence="7">
    <location>
        <position position="124"/>
    </location>
    <ligand>
        <name>tRNA</name>
        <dbReference type="ChEBI" id="CHEBI:17843"/>
    </ligand>
</feature>
<dbReference type="InterPro" id="IPR018171">
    <property type="entry name" value="Pept_tRNA_hydro_CS"/>
</dbReference>
<keyword evidence="3 7" id="KW-0378">Hydrolase</keyword>
<dbReference type="AlphaFoldDB" id="A0A2N3G5K6"/>
<dbReference type="CDD" id="cd00462">
    <property type="entry name" value="PTH"/>
    <property type="match status" value="1"/>
</dbReference>
<evidence type="ECO:0000256" key="3">
    <source>
        <dbReference type="ARBA" id="ARBA00022801"/>
    </source>
</evidence>
<accession>A0A2N3G5K6</accession>
<evidence type="ECO:0000256" key="6">
    <source>
        <dbReference type="ARBA" id="ARBA00050038"/>
    </source>
</evidence>
<dbReference type="GO" id="GO:0072344">
    <property type="term" value="P:rescue of stalled ribosome"/>
    <property type="evidence" value="ECO:0007669"/>
    <property type="project" value="UniProtKB-UniRule"/>
</dbReference>
<comment type="function">
    <text evidence="7">Hydrolyzes ribosome-free peptidyl-tRNAs (with 1 or more amino acids incorporated), which drop off the ribosome during protein synthesis, or as a result of ribosome stalling.</text>
</comment>
<proteinExistence type="inferred from homology"/>
<comment type="function">
    <text evidence="7">Catalyzes the release of premature peptidyl moieties from peptidyl-tRNA molecules trapped in stalled 50S ribosomal subunits, and thus maintains levels of free tRNAs and 50S ribosomes.</text>
</comment>
<evidence type="ECO:0000256" key="10">
    <source>
        <dbReference type="SAM" id="MobiDB-lite"/>
    </source>
</evidence>
<reference evidence="11 12" key="1">
    <citation type="journal article" date="2017" name="ISME J.">
        <title>Potential for microbial H2 and metal transformations associated with novel bacteria and archaea in deep terrestrial subsurface sediments.</title>
        <authorList>
            <person name="Hernsdorf A.W."/>
            <person name="Amano Y."/>
            <person name="Miyakawa K."/>
            <person name="Ise K."/>
            <person name="Suzuki Y."/>
            <person name="Anantharaman K."/>
            <person name="Probst A."/>
            <person name="Burstein D."/>
            <person name="Thomas B.C."/>
            <person name="Banfield J.F."/>
        </authorList>
    </citation>
    <scope>NUCLEOTIDE SEQUENCE [LARGE SCALE GENOMIC DNA]</scope>
    <source>
        <strain evidence="11">HGW-Actinobacteria-3</strain>
    </source>
</reference>
<dbReference type="Proteomes" id="UP000233654">
    <property type="component" value="Unassembled WGS sequence"/>
</dbReference>
<dbReference type="PANTHER" id="PTHR17224">
    <property type="entry name" value="PEPTIDYL-TRNA HYDROLASE"/>
    <property type="match status" value="1"/>
</dbReference>
<comment type="subcellular location">
    <subcellularLocation>
        <location evidence="7">Cytoplasm</location>
    </subcellularLocation>
</comment>
<dbReference type="EMBL" id="PHEX01000038">
    <property type="protein sequence ID" value="PKQ28000.1"/>
    <property type="molecule type" value="Genomic_DNA"/>
</dbReference>
<feature type="binding site" evidence="7">
    <location>
        <position position="72"/>
    </location>
    <ligand>
        <name>tRNA</name>
        <dbReference type="ChEBI" id="CHEBI:17843"/>
    </ligand>
</feature>
<sequence>MARRRLWRSAKRERPPRRPRSRGARRPVARKSKATRAGSKRRGVPLLGEPGRSGAIGAIVLVVGLGNPGRKYRFTRHNMGRVAAEILIHRSDVLARGKWPEGELTLVSQGGARFLILTPETFMNISGRAVAPVIDRYRLSPEQVLVLHDDIDLPLGDVRVKRGGGTAGHKGLASLVQELGAGSFARIRIGVGRPPEAVDPAEYVLNGFSSEESPRAEKAVNDAADAALAAVLDDDTHHEEKKLGE</sequence>
<feature type="active site" description="Proton acceptor" evidence="7">
    <location>
        <position position="77"/>
    </location>
</feature>
<evidence type="ECO:0000256" key="2">
    <source>
        <dbReference type="ARBA" id="ARBA00022555"/>
    </source>
</evidence>
<evidence type="ECO:0000313" key="11">
    <source>
        <dbReference type="EMBL" id="PKQ28000.1"/>
    </source>
</evidence>
<feature type="binding site" evidence="7">
    <location>
        <position position="122"/>
    </location>
    <ligand>
        <name>tRNA</name>
        <dbReference type="ChEBI" id="CHEBI:17843"/>
    </ligand>
</feature>
<dbReference type="Gene3D" id="3.40.50.1470">
    <property type="entry name" value="Peptidyl-tRNA hydrolase"/>
    <property type="match status" value="1"/>
</dbReference>
<dbReference type="Pfam" id="PF01195">
    <property type="entry name" value="Pept_tRNA_hydro"/>
    <property type="match status" value="1"/>
</dbReference>
<organism evidence="11 12">
    <name type="scientific">Candidatus Anoxymicrobium japonicum</name>
    <dbReference type="NCBI Taxonomy" id="2013648"/>
    <lineage>
        <taxon>Bacteria</taxon>
        <taxon>Bacillati</taxon>
        <taxon>Actinomycetota</taxon>
        <taxon>Candidatus Geothermincolia</taxon>
        <taxon>Candidatus Geothermincolales</taxon>
        <taxon>Candidatus Anoxymicrobiaceae</taxon>
        <taxon>Candidatus Anoxymicrobium</taxon>
    </lineage>
</organism>
<feature type="region of interest" description="Disordered" evidence="10">
    <location>
        <begin position="1"/>
        <end position="49"/>
    </location>
</feature>
<evidence type="ECO:0000256" key="7">
    <source>
        <dbReference type="HAMAP-Rule" id="MF_00083"/>
    </source>
</evidence>
<dbReference type="GO" id="GO:0005737">
    <property type="term" value="C:cytoplasm"/>
    <property type="evidence" value="ECO:0007669"/>
    <property type="project" value="UniProtKB-SubCell"/>
</dbReference>
<dbReference type="SUPFAM" id="SSF53178">
    <property type="entry name" value="Peptidyl-tRNA hydrolase-like"/>
    <property type="match status" value="1"/>
</dbReference>
<evidence type="ECO:0000256" key="9">
    <source>
        <dbReference type="RuleBase" id="RU004320"/>
    </source>
</evidence>
<feature type="site" description="Stabilizes the basic form of H active site to accept a proton" evidence="7">
    <location>
        <position position="149"/>
    </location>
</feature>
<dbReference type="PANTHER" id="PTHR17224:SF1">
    <property type="entry name" value="PEPTIDYL-TRNA HYDROLASE"/>
    <property type="match status" value="1"/>
</dbReference>
<comment type="catalytic activity">
    <reaction evidence="7 8">
        <text>an N-acyl-L-alpha-aminoacyl-tRNA + H2O = an N-acyl-L-amino acid + a tRNA + H(+)</text>
        <dbReference type="Rhea" id="RHEA:54448"/>
        <dbReference type="Rhea" id="RHEA-COMP:10123"/>
        <dbReference type="Rhea" id="RHEA-COMP:13883"/>
        <dbReference type="ChEBI" id="CHEBI:15377"/>
        <dbReference type="ChEBI" id="CHEBI:15378"/>
        <dbReference type="ChEBI" id="CHEBI:59874"/>
        <dbReference type="ChEBI" id="CHEBI:78442"/>
        <dbReference type="ChEBI" id="CHEBI:138191"/>
        <dbReference type="EC" id="3.1.1.29"/>
    </reaction>
</comment>
<dbReference type="HAMAP" id="MF_00083">
    <property type="entry name" value="Pept_tRNA_hydro_bact"/>
    <property type="match status" value="1"/>
</dbReference>
<keyword evidence="4 7" id="KW-0694">RNA-binding</keyword>
<comment type="similarity">
    <text evidence="5 7 9">Belongs to the PTH family.</text>
</comment>
<gene>
    <name evidence="7" type="primary">pth</name>
    <name evidence="11" type="ORF">CVT63_05055</name>
</gene>
<name>A0A2N3G5K6_9ACTN</name>
<evidence type="ECO:0000256" key="4">
    <source>
        <dbReference type="ARBA" id="ARBA00022884"/>
    </source>
</evidence>
<keyword evidence="7" id="KW-0963">Cytoplasm</keyword>